<dbReference type="AlphaFoldDB" id="A0A365GW73"/>
<reference evidence="4 5" key="1">
    <citation type="submission" date="2018-06" db="EMBL/GenBank/DDBJ databases">
        <title>Actinomadura craniellae sp. nov. isolated from marine sponge Craniella sp.</title>
        <authorList>
            <person name="Li L."/>
            <person name="Xu Q.H."/>
            <person name="Lin H.W."/>
            <person name="Lu Y.H."/>
        </authorList>
    </citation>
    <scope>NUCLEOTIDE SEQUENCE [LARGE SCALE GENOMIC DNA]</scope>
    <source>
        <strain evidence="4 5">LHW63021</strain>
    </source>
</reference>
<dbReference type="RefSeq" id="WP_111871968.1">
    <property type="nucleotide sequence ID" value="NZ_QLYX01000022.1"/>
</dbReference>
<dbReference type="CDD" id="cd06464">
    <property type="entry name" value="ACD_sHsps-like"/>
    <property type="match status" value="1"/>
</dbReference>
<dbReference type="SUPFAM" id="SSF49764">
    <property type="entry name" value="HSP20-like chaperones"/>
    <property type="match status" value="1"/>
</dbReference>
<name>A0A365GW73_9ACTN</name>
<protein>
    <submittedName>
        <fullName evidence="4">Hsp20/alpha crystallin family protein</fullName>
    </submittedName>
</protein>
<dbReference type="Proteomes" id="UP000251891">
    <property type="component" value="Unassembled WGS sequence"/>
</dbReference>
<sequence>MTQQPVRRTGRNLAALDPDREFADIYDRMDQLLSFALGGPVSTTTAQGPWVPMADVSETEDSYVIEIDLPGVRKDDVDIQLADQLLTITGEVHEQEGKRWRRRARRVGRFEFRTYLPGDVDTERVDARFEHGVLTIAVPKAEAAKPKRIEISS</sequence>
<evidence type="ECO:0000259" key="3">
    <source>
        <dbReference type="PROSITE" id="PS01031"/>
    </source>
</evidence>
<keyword evidence="5" id="KW-1185">Reference proteome</keyword>
<dbReference type="Gene3D" id="2.60.40.790">
    <property type="match status" value="1"/>
</dbReference>
<proteinExistence type="inferred from homology"/>
<dbReference type="InterPro" id="IPR008978">
    <property type="entry name" value="HSP20-like_chaperone"/>
</dbReference>
<dbReference type="EMBL" id="QLYX01000022">
    <property type="protein sequence ID" value="RAY11069.1"/>
    <property type="molecule type" value="Genomic_DNA"/>
</dbReference>
<organism evidence="4 5">
    <name type="scientific">Actinomadura craniellae</name>
    <dbReference type="NCBI Taxonomy" id="2231787"/>
    <lineage>
        <taxon>Bacteria</taxon>
        <taxon>Bacillati</taxon>
        <taxon>Actinomycetota</taxon>
        <taxon>Actinomycetes</taxon>
        <taxon>Streptosporangiales</taxon>
        <taxon>Thermomonosporaceae</taxon>
        <taxon>Actinomadura</taxon>
    </lineage>
</organism>
<comment type="caution">
    <text evidence="4">The sequence shown here is derived from an EMBL/GenBank/DDBJ whole genome shotgun (WGS) entry which is preliminary data.</text>
</comment>
<dbReference type="PROSITE" id="PS01031">
    <property type="entry name" value="SHSP"/>
    <property type="match status" value="1"/>
</dbReference>
<dbReference type="Pfam" id="PF00011">
    <property type="entry name" value="HSP20"/>
    <property type="match status" value="1"/>
</dbReference>
<evidence type="ECO:0000256" key="2">
    <source>
        <dbReference type="RuleBase" id="RU003616"/>
    </source>
</evidence>
<accession>A0A365GW73</accession>
<dbReference type="InterPro" id="IPR031107">
    <property type="entry name" value="Small_HSP"/>
</dbReference>
<gene>
    <name evidence="4" type="ORF">DPM19_32400</name>
</gene>
<dbReference type="OrthoDB" id="9809760at2"/>
<evidence type="ECO:0000313" key="4">
    <source>
        <dbReference type="EMBL" id="RAY11069.1"/>
    </source>
</evidence>
<feature type="domain" description="SHSP" evidence="3">
    <location>
        <begin position="45"/>
        <end position="153"/>
    </location>
</feature>
<comment type="similarity">
    <text evidence="1 2">Belongs to the small heat shock protein (HSP20) family.</text>
</comment>
<dbReference type="InterPro" id="IPR002068">
    <property type="entry name" value="A-crystallin/Hsp20_dom"/>
</dbReference>
<evidence type="ECO:0000313" key="5">
    <source>
        <dbReference type="Proteomes" id="UP000251891"/>
    </source>
</evidence>
<evidence type="ECO:0000256" key="1">
    <source>
        <dbReference type="PROSITE-ProRule" id="PRU00285"/>
    </source>
</evidence>
<dbReference type="PANTHER" id="PTHR11527">
    <property type="entry name" value="HEAT-SHOCK PROTEIN 20 FAMILY MEMBER"/>
    <property type="match status" value="1"/>
</dbReference>